<dbReference type="EMBL" id="JAUSVP010000006">
    <property type="protein sequence ID" value="MDQ0448066.1"/>
    <property type="molecule type" value="Genomic_DNA"/>
</dbReference>
<feature type="chain" id="PRO_5045095162" evidence="2">
    <location>
        <begin position="20"/>
        <end position="80"/>
    </location>
</feature>
<evidence type="ECO:0000256" key="1">
    <source>
        <dbReference type="SAM" id="MobiDB-lite"/>
    </source>
</evidence>
<reference evidence="3 4" key="1">
    <citation type="submission" date="2023-07" db="EMBL/GenBank/DDBJ databases">
        <title>Genomic Encyclopedia of Type Strains, Phase IV (KMG-IV): sequencing the most valuable type-strain genomes for metagenomic binning, comparative biology and taxonomic classification.</title>
        <authorList>
            <person name="Goeker M."/>
        </authorList>
    </citation>
    <scope>NUCLEOTIDE SEQUENCE [LARGE SCALE GENOMIC DNA]</scope>
    <source>
        <strain evidence="3 4">DSM 19013</strain>
    </source>
</reference>
<protein>
    <submittedName>
        <fullName evidence="3">Uncharacterized protein</fullName>
    </submittedName>
</protein>
<accession>A0ABU0I0E4</accession>
<dbReference type="Proteomes" id="UP001231124">
    <property type="component" value="Unassembled WGS sequence"/>
</dbReference>
<comment type="caution">
    <text evidence="3">The sequence shown here is derived from an EMBL/GenBank/DDBJ whole genome shotgun (WGS) entry which is preliminary data.</text>
</comment>
<gene>
    <name evidence="3" type="ORF">QO012_002571</name>
</gene>
<evidence type="ECO:0000256" key="2">
    <source>
        <dbReference type="SAM" id="SignalP"/>
    </source>
</evidence>
<keyword evidence="2" id="KW-0732">Signal</keyword>
<keyword evidence="4" id="KW-1185">Reference proteome</keyword>
<proteinExistence type="predicted"/>
<evidence type="ECO:0000313" key="4">
    <source>
        <dbReference type="Proteomes" id="UP001231124"/>
    </source>
</evidence>
<dbReference type="RefSeq" id="WP_238206052.1">
    <property type="nucleotide sequence ID" value="NZ_BPQE01000025.1"/>
</dbReference>
<feature type="compositionally biased region" description="Basic and acidic residues" evidence="1">
    <location>
        <begin position="44"/>
        <end position="66"/>
    </location>
</feature>
<sequence>MRALPLALVAIALAGPAMAQTAYESPREANALRDIARAQERQADELRHLRQVEQDRARQEDRDRRNAATMSRSSRRFDRR</sequence>
<organism evidence="3 4">
    <name type="scientific">Methylobacterium aerolatum</name>
    <dbReference type="NCBI Taxonomy" id="418708"/>
    <lineage>
        <taxon>Bacteria</taxon>
        <taxon>Pseudomonadati</taxon>
        <taxon>Pseudomonadota</taxon>
        <taxon>Alphaproteobacteria</taxon>
        <taxon>Hyphomicrobiales</taxon>
        <taxon>Methylobacteriaceae</taxon>
        <taxon>Methylobacterium</taxon>
    </lineage>
</organism>
<feature type="region of interest" description="Disordered" evidence="1">
    <location>
        <begin position="44"/>
        <end position="80"/>
    </location>
</feature>
<feature type="signal peptide" evidence="2">
    <location>
        <begin position="1"/>
        <end position="19"/>
    </location>
</feature>
<evidence type="ECO:0000313" key="3">
    <source>
        <dbReference type="EMBL" id="MDQ0448066.1"/>
    </source>
</evidence>
<name>A0ABU0I0E4_9HYPH</name>